<evidence type="ECO:0000313" key="8">
    <source>
        <dbReference type="Proteomes" id="UP000233220"/>
    </source>
</evidence>
<dbReference type="Pfam" id="PF00880">
    <property type="entry name" value="Nebulin"/>
    <property type="match status" value="105"/>
</dbReference>
<reference evidence="7" key="2">
    <citation type="submission" date="2025-09" db="UniProtKB">
        <authorList>
            <consortium name="Ensembl"/>
        </authorList>
    </citation>
    <scope>IDENTIFICATION</scope>
</reference>
<keyword evidence="3" id="KW-0009">Actin-binding</keyword>
<dbReference type="PROSITE" id="PS51216">
    <property type="entry name" value="NEBULIN"/>
    <property type="match status" value="130"/>
</dbReference>
<dbReference type="Ensembl" id="ENSSBOT00000049968.1">
    <property type="protein sequence ID" value="ENSSBOP00000033059.1"/>
    <property type="gene ID" value="ENSSBOG00000031622.1"/>
</dbReference>
<keyword evidence="8" id="KW-1185">Reference proteome</keyword>
<dbReference type="InterPro" id="IPR055297">
    <property type="entry name" value="NEBU/NEBL"/>
</dbReference>
<dbReference type="PANTHER" id="PTHR11039:SF37">
    <property type="entry name" value="NEBULIN"/>
    <property type="match status" value="1"/>
</dbReference>
<dbReference type="GO" id="GO:0071691">
    <property type="term" value="P:cardiac muscle thin filament assembly"/>
    <property type="evidence" value="ECO:0007669"/>
    <property type="project" value="TreeGrafter"/>
</dbReference>
<dbReference type="InterPro" id="IPR000900">
    <property type="entry name" value="Nebulin_repeat"/>
</dbReference>
<accession>A0A2K6UMA1</accession>
<keyword evidence="1 4" id="KW-0728">SH3 domain</keyword>
<feature type="region of interest" description="Disordered" evidence="5">
    <location>
        <begin position="6558"/>
        <end position="6582"/>
    </location>
</feature>
<dbReference type="Proteomes" id="UP000233220">
    <property type="component" value="Unplaced"/>
</dbReference>
<dbReference type="PROSITE" id="PS50002">
    <property type="entry name" value="SH3"/>
    <property type="match status" value="1"/>
</dbReference>
<evidence type="ECO:0000256" key="1">
    <source>
        <dbReference type="ARBA" id="ARBA00022443"/>
    </source>
</evidence>
<reference evidence="7" key="1">
    <citation type="submission" date="2025-08" db="UniProtKB">
        <authorList>
            <consortium name="Ensembl"/>
        </authorList>
    </citation>
    <scope>IDENTIFICATION</scope>
</reference>
<dbReference type="SUPFAM" id="SSF50044">
    <property type="entry name" value="SH3-domain"/>
    <property type="match status" value="1"/>
</dbReference>
<evidence type="ECO:0000256" key="5">
    <source>
        <dbReference type="SAM" id="MobiDB-lite"/>
    </source>
</evidence>
<dbReference type="FunFam" id="2.30.30.40:FF:000007">
    <property type="entry name" value="nebulin isoform X1"/>
    <property type="match status" value="1"/>
</dbReference>
<dbReference type="Gene3D" id="2.30.30.40">
    <property type="entry name" value="SH3 Domains"/>
    <property type="match status" value="1"/>
</dbReference>
<dbReference type="InterPro" id="IPR036028">
    <property type="entry name" value="SH3-like_dom_sf"/>
</dbReference>
<organism evidence="7 8">
    <name type="scientific">Saimiri boliviensis boliviensis</name>
    <name type="common">Bolivian squirrel monkey</name>
    <dbReference type="NCBI Taxonomy" id="39432"/>
    <lineage>
        <taxon>Eukaryota</taxon>
        <taxon>Metazoa</taxon>
        <taxon>Chordata</taxon>
        <taxon>Craniata</taxon>
        <taxon>Vertebrata</taxon>
        <taxon>Euteleostomi</taxon>
        <taxon>Mammalia</taxon>
        <taxon>Eutheria</taxon>
        <taxon>Euarchontoglires</taxon>
        <taxon>Primates</taxon>
        <taxon>Haplorrhini</taxon>
        <taxon>Platyrrhini</taxon>
        <taxon>Cebidae</taxon>
        <taxon>Saimiriinae</taxon>
        <taxon>Saimiri</taxon>
    </lineage>
</organism>
<feature type="region of interest" description="Disordered" evidence="5">
    <location>
        <begin position="6504"/>
        <end position="6541"/>
    </location>
</feature>
<gene>
    <name evidence="7" type="primary">NEB</name>
</gene>
<dbReference type="InterPro" id="IPR013998">
    <property type="entry name" value="Nebulin-like"/>
</dbReference>
<dbReference type="GO" id="GO:0051015">
    <property type="term" value="F:actin filament binding"/>
    <property type="evidence" value="ECO:0007669"/>
    <property type="project" value="InterPro"/>
</dbReference>
<dbReference type="CDD" id="cd11933">
    <property type="entry name" value="SH3_Nebulin_C"/>
    <property type="match status" value="1"/>
</dbReference>
<evidence type="ECO:0000259" key="6">
    <source>
        <dbReference type="PROSITE" id="PS50002"/>
    </source>
</evidence>
<feature type="compositionally biased region" description="Low complexity" evidence="5">
    <location>
        <begin position="6563"/>
        <end position="6578"/>
    </location>
</feature>
<dbReference type="SMART" id="SM00326">
    <property type="entry name" value="SH3"/>
    <property type="match status" value="1"/>
</dbReference>
<evidence type="ECO:0000313" key="7">
    <source>
        <dbReference type="Ensembl" id="ENSSBOP00000033059.1"/>
    </source>
</evidence>
<dbReference type="InterPro" id="IPR035629">
    <property type="entry name" value="Nebulin_SH3"/>
</dbReference>
<protein>
    <submittedName>
        <fullName evidence="7">Nebulin</fullName>
    </submittedName>
</protein>
<dbReference type="PANTHER" id="PTHR11039">
    <property type="entry name" value="NEBULIN"/>
    <property type="match status" value="1"/>
</dbReference>
<proteinExistence type="predicted"/>
<evidence type="ECO:0000256" key="4">
    <source>
        <dbReference type="PROSITE-ProRule" id="PRU00192"/>
    </source>
</evidence>
<dbReference type="GeneTree" id="ENSGT00940000154533"/>
<dbReference type="PRINTS" id="PR00510">
    <property type="entry name" value="NEBULIN"/>
</dbReference>
<feature type="region of interest" description="Disordered" evidence="5">
    <location>
        <begin position="32"/>
        <end position="65"/>
    </location>
</feature>
<feature type="domain" description="SH3" evidence="6">
    <location>
        <begin position="6585"/>
        <end position="6644"/>
    </location>
</feature>
<keyword evidence="2" id="KW-0677">Repeat</keyword>
<dbReference type="InterPro" id="IPR001452">
    <property type="entry name" value="SH3_domain"/>
</dbReference>
<dbReference type="Pfam" id="PF14604">
    <property type="entry name" value="SH3_9"/>
    <property type="match status" value="1"/>
</dbReference>
<dbReference type="SMART" id="SM00227">
    <property type="entry name" value="NEBU"/>
    <property type="match status" value="180"/>
</dbReference>
<evidence type="ECO:0000256" key="3">
    <source>
        <dbReference type="ARBA" id="ARBA00023203"/>
    </source>
</evidence>
<sequence length="6644" mass="769512">GSLANAFVLYLQYYTEEVVYEEVPGETITEIYETTTTRTSDYEQSETSKPALAQPEPAKPAERRKVIRKKVDSSKFMTPYIAHSQKMQDLFSPNKYKKKFEKTKGQPYASTTDTPELRRIKKVQDQLSEVKYRMDGDVAKTICHVDEKAKDIEHAKKVSQQVSKVLYKQNWEDTKDKYLLPPDAPELVQAIKNTAMFSKKLYTEDWEADKSLFYPYNDSPELRRVAQAQKALSDVAYKKGLTEQQAQFTPLADPPDIEFAKKVTNQVSKQKYKQDYENKIKGKWSETPCFEVANARMNAENISTRKYQEDFENMKDQIYFMQTETPEYKVNKQAGVAASKVKYKEDYEKNKGKADYNVLPASENPLLKQLKAAGNALSDKLYKENYEKTKAKSINYCETPKFKLDTVLQNFSSDNKYKDSYLKNILGHYVGSFEDPYHSHCMKVTAQNSDKNYKAEYEEDRGKGFFPQTITQEYEAIKKLDQCKDHTYKVHPDKTKFTQVTDSPVLLQAQVNSKQLSDLNYKAKHESEKFKCHIPPDTPALIQHKVNAYNLSDNLYKQDWEKSKAKKFDIKVDAIPLLAAKANTKNTSDVMYKKDYEKSKGKMIGALSINDDPKILHSLKVAKNQSDRLYKENYEKTKAKSMNYCETPKYQLDTQLKNFSEAKYKDLYVKNILGHYVGSFEDPYHTHCMKVAAQNSDKSYKAEYEEDKGKCYFPQTITQEYEAIKKLDQCKDVSYSLNCSNILYQLNYKAKHEGEKFKCHVPADAPQFIQHRVNAYNLSDNLYKQDWEKSKAKKFEIKVDAIPLLAAKANTKNTSDVMYKKDYEKSKGKMIGALSINDDPKMLHSLKTAKNQSDREYRKDYEKSKTVYTAPLDMLQVTQAKKSQEIASDVDYKHILHSYSYPPDSINVDLAKKAYALQSDVEYKADYNSWMKGCGWVPFGSLEMEKAKRASDILNEKKYRQHPDTLKFTSIEDAPITVQAKINQAQRSDIAYKAKGEEILHKYNLPADLPQFIQAKVNAYNISENMYKADLKDLSKKGYDLRTDAIPIRAAKAARQAASDVQYKKDYEKAKGKMVGFQSLQDDPKLVHYMNVAKTQSDREYKKDYEKTKTKYSTPHDMFNVVAAKKAQDVVSNVNYKHSLHHYTYLPDAMDLELSKNMMHIQSDNVYKEDYNNWMKGIGWIPIGSLDVEKVKKAGDALNEKKYRQHPDTLKFTSIVDSPVMVQAKQNTKQVSDILYKAKGEDVKHKYTMSPDLPQFLQAKCNAYNISDVCYKRDWHDLIAKGNNVLGDAIPITAAKASRNIASDYKYKEAYEKAKGKHVGFRSLQDDPKLVHYMNVAKLQSDREYKKNYENTKTSYHTPGDMVSITAAKMAQDVATNVNYKQPLHHYTYLPDAMSLEHTRNVNQIQSDNVYKDEYNSFFKGIGWIPIGSLEVEKAKKAGDALNERKYRQHPDTIKFTSVPDSMGMVLAQQNTKQLSDLNYKVEGEKLKHKYTIDPELPQFIQAKVNALNMSDAYYKADWKKTLAKGYDLRPDAIPIVAAKSSRNIASDCKYKEAYEKAKGKQIGFLSLQDDPKLVHYMNVAKMQSDREYKKGYEASKTKYHTPLDMVSVTAAKKSQEVATNANYRQSYHNYTLLPDALNVEHSRNAMQIQSDNLYKSDFTNWMKGIGWVPIESLEVEKAKKAGEILSEKKYRQHPEKLKFTYAMDTMEQALNKSNKLNMDKRLYTEKWNKDKTTIHVMPDTPDILLSRINQITMSDKLYKAGWEEEKKKGYDLRPDAIAIKAARASRDIASDYKYKQAYEQAKGKHIGFRSLEDDPKLVHFMQVAKMQSDREYKKAYEKSKTSFHTPVDMLSVVAAKKSQEVATNANYRNVIHTYNMLPDAMNFELAKNMMQIQSDNQYKADYADFMKGIGWLPLGSLEAEKNKKAMEIISEKKYRQHPDTLKYSTLMDSMNMVLAQNNAKIMNEHLYKQAWEADKTKVHIMPDIPQIILAKANAINMSDKLYKLSLEESKKKGYDLRPDAIPIKAAKASRDIASDYKYKYNYEKGKGKMVGFRSLEDDPKLVHSMQVAKMQSDREYKKNYENTKTSYHTPADMLSVTAAKDAQANITNTNYKHLIHKYILLPDAMNIELTRNMNRIQSDNEYKQDYNEWYKGLGWSPAGSLEVEKAKKATEYASDQKYRQHPSNFQFKKLTDSMDMVLAKQNAHTMNKHLYTVDWNKDKTKIHVMPDTPDILQAKQNQTMYSQKLYKLGWEEALKKGYDLPVDAISVQLAKASRDIASDFKYKQGYRKQLGHHIGFRNLQDDPKLVLSMNVAKMQSEREYKKDFEKWKTKFSSPVDMLGVVLAKKCQALVSDVDYRNYLHQWTCLPDQNDVTQAKKVYELQSENLYKSDLEWLRGIGWSPLGSLEAEKNKRASEIISEKKYRQPPDKNKFTSIPDAMDIVLAKTNAKNRSDRLYREAWDKDKTQIHIMPDTPDIVLAKANLINTSDKLYRMGYEELKRKGYDLPVDAIPIKAAKASREIASEYKYKEGFRKQLGHHIGARNIKDDPKMMWSMHVAKIQSDREYKKDFEKWKTKFSSPVDMLGVVLAKKCQTLVSDVDYKNYLHQWTCLPDQSDVIHARQAYDLQSDNLYKSDLQWLKGIGWMPAGSLEDEKNKRATQILSDHVYRQHPDKFKFSSLMDSIPMVLAKNNAITMNHRLYTEAWDKDKTTVHIMPDTPEVLLAKQNKVNYSEKLYKLGLEEAKRKGYDMRVDAIPIKAAKASRDIASEFKYKEGYRKQLGHHIGARAIHDDPKMMWSMHVAKIQSDREYKKDFEKWKTKFSSPVDMLGVVLAKKCQTLVSDVDYKNYLHQWTCLPDQSDVIHARQAYDLQSDNMYKSDLQWLRGIGWVPIGSLDVEKCKRATEILSDKIYRQPPDRFKFTSVTDSLEQVLAKNNAITMNKRLYTEAWDKDKTQIHIMPDTPEIMLARQNKINYSESLYKLANEEAKKKGYDLRSDAIPIVAAKASRDIISDYKYKDGYRKQLGHHIGARNIKDDPKMMWSMHVAKIQSDREYKKDFEKWKTKFSSPVDMLGVVLAKKCQTLVSDVDYKNYLHQWTCLPDQNDVIHARQAYDLQSDNIYKSDLQWLKGIGWVPIGSVDVVKCKRAAEILSDHIYRQPPDKLKFTSITDSLEQVLAKNNALNMNKRLYTEAWDKDKTQVHIMPDTPEIMLARQNKINYSESLYRQAMEEAKKEGYDLRSDAIPIVAAKASRDIASDYKYKEAYRKQLGHHIGARAVHDDPKIMWSLHIAKVQSDREYKKEFEKYKTRYSSPVDMLGIVLAKKCQTLVSDVDYKHPLHEWICLPDQNDIIHARKAYDLQSDNLYKSDLEWMKGIGWVPIGSLEVVRAKRAAEILSDNIYRQHPDTLKFTSITDTPEQVLAKSNAINMNKRLYTEAWDNDKKTIHVMPDTPEIMLAKLNRINYSDKLYKLALEESRKEGYDLRLDAIPIQAAKASRDIASDYKYKEGYRKQLGHHIGARNIKDDPKMMWSIHAAKIQSDREYKKDFEKWKTKFSSPVDMLGVVLAKKCQILVSDIDYKHPLHEWTCLPDQNDVIQARKAYDLQSDAIYKSDLEWLRGIGWVPIGSVEVEKVKRAGEILSERKYRQPADQLKFTCITDTPEIVLAKNNALTMSKHLYTEAWDADKASIHVMPDTPEILLAKSNSANISQKLYTKGWDESKMKDYDLRADAISIKSAKASRDIASDYKYKEAYEKQKGHHIGAQSIEDDPKIMCAIHAGKIQSEREYKKEFQKWKTKFSSPVDMLGILLAKKCQTLVSDIDYRNYLHYWTCMPDQNDIIQAKKAYDLQSDALYKADLEWLRGIGWMPQGSPEVLRVKNAQEILCDSVYRTPVVNLKYTSIVDTPEVVLAKANAENISIPKYRELWDKDKTSIHIMPDTPEINLARANALNVSSKLYREGWDEMKAGCDVRLDAIPIQAAKASREIASDYKYKLDHEKQKGHYVGTLTARDDNKIRWALIADKLQNEREYRLDWAKWKAKIQSPADMLSILHSKNSQALVSDVDYRNYLHQWTCMPDQNDVIQAKKAYELQSDNVYKADLEWLRGIGWMPNDSVSVNHAKHAADIFSEKKYRTKIETLNFTPVDDRVDYVTAKQSGEILDDIKYRKDWNATKSKYTLTETPLLHTAQEAARILDQHLYKEGWERQKATGYILPPDAVPFVHAHHSGDVQSELKYKAEHVKQKGHYVGVPTMRDDPKLVWFEHAGQIQNERLYKEDYHKTKAKINIPADMVSVLAAKEGQNLVSDIDYRNYLHQWTCHPDQNDVIQARKAYDLQSDNVYKADLEWLRGIGWIPLDSVDHVRVTKNQEMVNQIKYKKNALDNYPNFTSVVDPPEIVLAKINSVNQSDVKYKETFNKAKGKYTFSPDTPHISHSKDMGKLYSTILYKGAWEGTKAYGYTLDERYIPIVGAKHADLVNSELKYKEIYEKQKGHYLAGKVIGEFPGVVHCLDFQKMRSVLNYRKHYEDTKANVHIPNDMMNHVLAKKCQYILSDLEYRHYFHQWTSLPEEPNVIRVRNAQEILSDNVYKDDLNWLKGIGCYVWDTPQILHAKKSYDLQSQLQYTAAGKENLQNYNLVTDTPLYVTAVQSGINASEVKYKENYHQIKDKYTTVLETVDYDRTRNLKNLYSSNLYKEAWDRVKATSYILPTSTLSLTHAKNQKHLASRIKYREEYEKFKALYTLPRSVEDDPNTARCLRVGKLNIDRLYRSVYEKNKMKIHIVPDMVEMVTAKDSQKKVSEIDYRLHLHEWICHPDLQVNDHVRKVTDQISDIVYKDDLNWLKGIGCYVWDTPEILHAKHAYDLRDDIKYKAHMLKTRNDYKLVTDTPVYVQAVKSGKQLSDAVYHYDYVHSVRGKVAPTTKTVDLDRALHAYKLQSANLYKTSLRTLPTGYRLPGDTPHFKHIKDTRYMSSYFKYKEAYEHTKAYGYTLGPKDVPFVHVRRVNNVTSERLYRELYHKLKDKIHTTPDTPEIRQVKKTQEAVSELIYKSDFFKMQGHMISLPYTPQVIHCRYVGDITSDIKYKEDLQVLKGLGCFLYDTPDMVRSRHLRKLWSNYLYTDKARKMRDKYKVVLDTPEYRKVQELKTHLSELVYRAAGKKQKSIFTSVPDTPDLLRAKRGQKLQSQYLYVELATKERPHHHAGNQTTALKHAKHVKDMVSEKKYKIQYEKMKDKYTPVPDTPILIRAKRAYWNASDLRYKETFQKTKGKYHTVKDALDIVYHRKVTDDISKIKYKENYMSQLGIWRSIPDRPEHFHHRAVTDAVSDVKYKEDLTWLKGIGCYAYDTPDFTLAEKNKTLYSKYKYKEVFERTKSDFKYVADCPINRHFKYATQLMNEKKYRADYEQRKDKYHLVVDEPRHLLAKTAGDQISQIKYRKNYEKSKDKFTSVVDTPEHLRTTKVNKQISDILYKLEYNKAKPRGYTTIHDTPMLLHVRKVKDEVSDLKYKEVYQRNKSNCTIEPDAVHIKAAKDAYKVNTNLDYKKQYEANKAHWKWTPDRPDFLQAAKSSLQQSDFEYKLDREFLKGCKLSVTDDKNTVLALRNTLIESDLKYKEKHVKERGTCQAVPDTPQILLAKTVSNLVSENKYKDHVKKHLAQGSYTTLPETRDTVHVKEVTKHVSDTNYKKKFVKEKGKSNYSIMLEPPEVKHAMEVAKKQSDVAYRKDAKENLHYTTVADRPDIKKATQAAKQASEVEYRAKHRKEGSHGLSMLGRPDIEMAKKAAKLSSQVKYRENFDKEKGKTPKYNPKDSQLYKVMKDANNLASEVKYKADLKKLHKPVTDMKESLIMNHVLNTSQLASSYQYKKKYEKSKGHYHTIPDNLEQLHLKEATELQSIVKYKEKYEKERGKPMLDFETPTYITAKESQQMQSGKEYRKDYEESIKGRNLTGLEVTPALLHVKYATKIASEKEYRKDLEESIRGKGLTEMEDTPDMLRAKNATQILNEKEYKRDLELEVKGRGLNAMANETPDFMRARNATDIASQIKYKQSAEMEKANFTSVVDTPEIIHAQQVKNLSSQKKYKEDAEKSMSYYETVLDTPEMQRVRENQKNFSLLQYQCDLKNSKGKITVVQDTPEILRVKENQKNFSSVLYKEDVSPGTAIGKTPEMMRVKQTQDHISSVKYKEAIGQGTPIPDLPEVKRVKETQKHISSVMYKENLGTGIPTTVTPEIERVKRNQENFSSVLYKENLGKGIPTPITPEMERVKRNQENFSSILYKENLSKGTPLPVTPEMERVKLNQENISSVLYKENVGKGIPIPITPEMERVKHNQENFSSVLYKENLGKATPTPFTPEMERVKRNQENFSSVLYKENMRKATPTPVTPEMERAKRNQENISSVLYSDSFRKQIQGKAAYVLDTPEMRRVRETQRHISTVKYHEDFEKHKGSFTPVVTDPITERVKKNMQDFSDINYRGIQRKVVEMEQKRNDQDQETLTGLRVWRTNPGSVFDYDPAEDNIQSRSLHMINVQAQRRSREQSRSASALSISGGEEKSEHSEAPDHHLSTYSDGGVFTASTAYKHAKTTVLPQQRSSSVATQQTTVSSIPSHPSTAGKIFRAMYDYMAADADEVSFKDGDAIINVQAIDEGWMYGTVQRTGRTGMLPANYVEAI</sequence>
<dbReference type="GO" id="GO:0030018">
    <property type="term" value="C:Z disc"/>
    <property type="evidence" value="ECO:0007669"/>
    <property type="project" value="InterPro"/>
</dbReference>
<feature type="compositionally biased region" description="Basic and acidic residues" evidence="5">
    <location>
        <begin position="6524"/>
        <end position="6538"/>
    </location>
</feature>
<evidence type="ECO:0000256" key="2">
    <source>
        <dbReference type="ARBA" id="ARBA00022737"/>
    </source>
</evidence>
<name>A0A2K6UMA1_SAIBB</name>